<dbReference type="SUPFAM" id="SSF48264">
    <property type="entry name" value="Cytochrome P450"/>
    <property type="match status" value="2"/>
</dbReference>
<keyword evidence="4" id="KW-0503">Monooxygenase</keyword>
<evidence type="ECO:0000313" key="8">
    <source>
        <dbReference type="RefSeq" id="XP_017301257.1"/>
    </source>
</evidence>
<dbReference type="InterPro" id="IPR036396">
    <property type="entry name" value="Cyt_P450_sf"/>
</dbReference>
<dbReference type="Gene3D" id="1.10.630.10">
    <property type="entry name" value="Cytochrome P450"/>
    <property type="match status" value="2"/>
</dbReference>
<evidence type="ECO:0000256" key="3">
    <source>
        <dbReference type="ARBA" id="ARBA00023004"/>
    </source>
</evidence>
<keyword evidence="5" id="KW-0349">Heme</keyword>
<dbReference type="GO" id="GO:0006805">
    <property type="term" value="P:xenobiotic metabolic process"/>
    <property type="evidence" value="ECO:0007669"/>
    <property type="project" value="TreeGrafter"/>
</dbReference>
<dbReference type="RefSeq" id="XP_017301257.1">
    <property type="nucleotide sequence ID" value="XM_017445768.2"/>
</dbReference>
<feature type="binding site" description="axial binding residue" evidence="5">
    <location>
        <position position="664"/>
    </location>
    <ligand>
        <name>heme</name>
        <dbReference type="ChEBI" id="CHEBI:30413"/>
    </ligand>
    <ligandPart>
        <name>Fe</name>
        <dbReference type="ChEBI" id="CHEBI:18248"/>
    </ligandPart>
</feature>
<dbReference type="PaxDb" id="121845-A0A1S4EGR9"/>
<keyword evidence="2 5" id="KW-0479">Metal-binding</keyword>
<organism evidence="7 8">
    <name type="scientific">Diaphorina citri</name>
    <name type="common">Asian citrus psyllid</name>
    <dbReference type="NCBI Taxonomy" id="121845"/>
    <lineage>
        <taxon>Eukaryota</taxon>
        <taxon>Metazoa</taxon>
        <taxon>Ecdysozoa</taxon>
        <taxon>Arthropoda</taxon>
        <taxon>Hexapoda</taxon>
        <taxon>Insecta</taxon>
        <taxon>Pterygota</taxon>
        <taxon>Neoptera</taxon>
        <taxon>Paraneoptera</taxon>
        <taxon>Hemiptera</taxon>
        <taxon>Sternorrhyncha</taxon>
        <taxon>Psylloidea</taxon>
        <taxon>Psyllidae</taxon>
        <taxon>Diaphorininae</taxon>
        <taxon>Diaphorina</taxon>
    </lineage>
</organism>
<evidence type="ECO:0000313" key="7">
    <source>
        <dbReference type="Proteomes" id="UP000079169"/>
    </source>
</evidence>
<dbReference type="Proteomes" id="UP000079169">
    <property type="component" value="Unplaced"/>
</dbReference>
<keyword evidence="4" id="KW-0560">Oxidoreductase</keyword>
<dbReference type="KEGG" id="dci:103513300"/>
<keyword evidence="3 5" id="KW-0408">Iron</keyword>
<dbReference type="GO" id="GO:0005506">
    <property type="term" value="F:iron ion binding"/>
    <property type="evidence" value="ECO:0007669"/>
    <property type="project" value="InterPro"/>
</dbReference>
<evidence type="ECO:0000256" key="6">
    <source>
        <dbReference type="SAM" id="Phobius"/>
    </source>
</evidence>
<dbReference type="InterPro" id="IPR050182">
    <property type="entry name" value="Cytochrome_P450_fam2"/>
</dbReference>
<dbReference type="STRING" id="121845.A0A1S4EGR9"/>
<keyword evidence="6" id="KW-1133">Transmembrane helix</keyword>
<gene>
    <name evidence="8" type="primary">LOC103513300</name>
</gene>
<proteinExistence type="inferred from homology"/>
<protein>
    <submittedName>
        <fullName evidence="8">Cytochrome P450 18a1-like</fullName>
    </submittedName>
</protein>
<accession>A0A1S4EGR9</accession>
<dbReference type="InterPro" id="IPR001128">
    <property type="entry name" value="Cyt_P450"/>
</dbReference>
<name>A0A1S4EGR9_DIACI</name>
<dbReference type="PANTHER" id="PTHR24300:SF403">
    <property type="entry name" value="CYTOCHROME P450 306A1"/>
    <property type="match status" value="1"/>
</dbReference>
<dbReference type="GO" id="GO:0008395">
    <property type="term" value="F:steroid hydroxylase activity"/>
    <property type="evidence" value="ECO:0007669"/>
    <property type="project" value="TreeGrafter"/>
</dbReference>
<dbReference type="GeneID" id="103513300"/>
<reference evidence="8" key="1">
    <citation type="submission" date="2025-08" db="UniProtKB">
        <authorList>
            <consortium name="RefSeq"/>
        </authorList>
    </citation>
    <scope>IDENTIFICATION</scope>
</reference>
<comment type="similarity">
    <text evidence="1">Belongs to the cytochrome P450 family.</text>
</comment>
<feature type="transmembrane region" description="Helical" evidence="6">
    <location>
        <begin position="6"/>
        <end position="25"/>
    </location>
</feature>
<evidence type="ECO:0000256" key="2">
    <source>
        <dbReference type="ARBA" id="ARBA00022723"/>
    </source>
</evidence>
<dbReference type="PRINTS" id="PR00463">
    <property type="entry name" value="EP450I"/>
</dbReference>
<evidence type="ECO:0000256" key="5">
    <source>
        <dbReference type="PIRSR" id="PIRSR602401-1"/>
    </source>
</evidence>
<dbReference type="GO" id="GO:0016712">
    <property type="term" value="F:oxidoreductase activity, acting on paired donors, with incorporation or reduction of molecular oxygen, reduced flavin or flavoprotein as one donor, and incorporation of one atom of oxygen"/>
    <property type="evidence" value="ECO:0007669"/>
    <property type="project" value="TreeGrafter"/>
</dbReference>
<keyword evidence="6" id="KW-0472">Membrane</keyword>
<keyword evidence="6" id="KW-0812">Transmembrane</keyword>
<comment type="cofactor">
    <cofactor evidence="5">
        <name>heme</name>
        <dbReference type="ChEBI" id="CHEBI:30413"/>
    </cofactor>
</comment>
<dbReference type="PANTHER" id="PTHR24300">
    <property type="entry name" value="CYTOCHROME P450 508A4-RELATED"/>
    <property type="match status" value="1"/>
</dbReference>
<dbReference type="Pfam" id="PF00067">
    <property type="entry name" value="p450"/>
    <property type="match status" value="2"/>
</dbReference>
<dbReference type="GO" id="GO:0005737">
    <property type="term" value="C:cytoplasm"/>
    <property type="evidence" value="ECO:0007669"/>
    <property type="project" value="TreeGrafter"/>
</dbReference>
<evidence type="ECO:0000256" key="4">
    <source>
        <dbReference type="ARBA" id="ARBA00023033"/>
    </source>
</evidence>
<dbReference type="GO" id="GO:0006082">
    <property type="term" value="P:organic acid metabolic process"/>
    <property type="evidence" value="ECO:0007669"/>
    <property type="project" value="TreeGrafter"/>
</dbReference>
<dbReference type="InterPro" id="IPR002401">
    <property type="entry name" value="Cyt_P450_E_grp-I"/>
</dbReference>
<dbReference type="GO" id="GO:0020037">
    <property type="term" value="F:heme binding"/>
    <property type="evidence" value="ECO:0007669"/>
    <property type="project" value="InterPro"/>
</dbReference>
<dbReference type="AlphaFoldDB" id="A0A1S4EGR9"/>
<sequence>MDWPTPSMDIPTLIALLAIGLLWFLHRYRTFYSKLPPGPWGLPLLGYLPFLKPRNTYLQLHEMGKRYGPIYSVQLGQLFAVVLCDAGLVKEAFSREEFNYRADLYVTHGIMDGCVGPKRDLMERRIFVGVENLLSMIEATSGTAVDPHHIFLHTVGNVINDFLFGRTWEENDEKWAWLLSLAEEGIKHVGVAGPVNFLPFLRLTSSRPARGACAKLPLHSCDAQEENSEFIDWKKIEMESEYEKQAPHSTRLHTLLTNSFQGYLEEVGSITEMITRGACAKLPLLSCDAQEENSEFIDWKKIEMESEYEKQAPHRCTLYSQTVSKDISKKLGQSPVLMAKLLGVKTTSAPSPPRRRHSQTLLLRPTGTYITAPNPCRHTAECWTCYGEKQKAFERVETYVTAPELETVLSPFPGKRMCMGGELARMIATLFLSNLIKQYRVTYESEEEILAARQGEFGLTLQPEASTYGKATTPPLLPPKVRGLRVHSIKVNPNGLPRLRSWIRPLPMAKRQPRPPPLLPPKVRGLRVHSIKVNPNGLPRLRSWVKNSVLTDFQDTLRAEITSKSSGTRVTLDDITSMSYLAACINETHRYRTIVTLGIPHSNRVPTNIGGYLIPANTMVIPFLYSIHMNGEAHQEPHRFDPGRFLQDKLPAQFMPFQVGKRMCMGGELARMIATLFLSNLIKQYRVTYESEEEILAARQGEFGLTLQPGPHKLRFTRI</sequence>
<evidence type="ECO:0000256" key="1">
    <source>
        <dbReference type="ARBA" id="ARBA00010617"/>
    </source>
</evidence>
<keyword evidence="7" id="KW-1185">Reference proteome</keyword>